<protein>
    <submittedName>
        <fullName evidence="1">Uncharacterized protein</fullName>
    </submittedName>
</protein>
<reference evidence="1" key="1">
    <citation type="submission" date="2023-08" db="EMBL/GenBank/DDBJ databases">
        <authorList>
            <person name="Alioto T."/>
            <person name="Alioto T."/>
            <person name="Gomez Garrido J."/>
        </authorList>
    </citation>
    <scope>NUCLEOTIDE SEQUENCE</scope>
</reference>
<dbReference type="EMBL" id="OX597832">
    <property type="protein sequence ID" value="CAI9736578.1"/>
    <property type="molecule type" value="Genomic_DNA"/>
</dbReference>
<proteinExistence type="predicted"/>
<evidence type="ECO:0000313" key="1">
    <source>
        <dbReference type="EMBL" id="CAI9736578.1"/>
    </source>
</evidence>
<evidence type="ECO:0000313" key="2">
    <source>
        <dbReference type="Proteomes" id="UP001162480"/>
    </source>
</evidence>
<keyword evidence="2" id="KW-1185">Reference proteome</keyword>
<organism evidence="1 2">
    <name type="scientific">Octopus vulgaris</name>
    <name type="common">Common octopus</name>
    <dbReference type="NCBI Taxonomy" id="6645"/>
    <lineage>
        <taxon>Eukaryota</taxon>
        <taxon>Metazoa</taxon>
        <taxon>Spiralia</taxon>
        <taxon>Lophotrochozoa</taxon>
        <taxon>Mollusca</taxon>
        <taxon>Cephalopoda</taxon>
        <taxon>Coleoidea</taxon>
        <taxon>Octopodiformes</taxon>
        <taxon>Octopoda</taxon>
        <taxon>Incirrata</taxon>
        <taxon>Octopodidae</taxon>
        <taxon>Octopus</taxon>
    </lineage>
</organism>
<name>A0AA36BLQ2_OCTVU</name>
<dbReference type="Proteomes" id="UP001162480">
    <property type="component" value="Chromosome 19"/>
</dbReference>
<sequence length="123" mass="13743">MKEEENEKKEKKEEEEEKKKWVRVHSFFFIITLANTEGTECCIGELGFVVAFGRSSRDVVVGGGGDGDGSGCGGGDVGCGEHYDEYRQFYVISVTIIGPQSSVVEWIVSIRLHTKKLYHNINH</sequence>
<dbReference type="AlphaFoldDB" id="A0AA36BLQ2"/>
<accession>A0AA36BLQ2</accession>
<gene>
    <name evidence="1" type="ORF">OCTVUL_1B012116</name>
</gene>